<organism evidence="3 4">
    <name type="scientific">Erpetoichthys calabaricus</name>
    <name type="common">Rope fish</name>
    <name type="synonym">Calamoichthys calabaricus</name>
    <dbReference type="NCBI Taxonomy" id="27687"/>
    <lineage>
        <taxon>Eukaryota</taxon>
        <taxon>Metazoa</taxon>
        <taxon>Chordata</taxon>
        <taxon>Craniata</taxon>
        <taxon>Vertebrata</taxon>
        <taxon>Euteleostomi</taxon>
        <taxon>Actinopterygii</taxon>
        <taxon>Polypteriformes</taxon>
        <taxon>Polypteridae</taxon>
        <taxon>Erpetoichthys</taxon>
    </lineage>
</organism>
<dbReference type="OrthoDB" id="1920064at2759"/>
<dbReference type="PIRSF" id="PIRSF037632">
    <property type="entry name" value="UBX_Rep6"/>
    <property type="match status" value="1"/>
</dbReference>
<dbReference type="CTD" id="7993"/>
<dbReference type="InterPro" id="IPR050730">
    <property type="entry name" value="UBX_domain-protein"/>
</dbReference>
<dbReference type="PANTHER" id="PTHR23322">
    <property type="entry name" value="FAS-ASSOCIATED PROTEIN"/>
    <property type="match status" value="1"/>
</dbReference>
<dbReference type="GO" id="GO:0036503">
    <property type="term" value="P:ERAD pathway"/>
    <property type="evidence" value="ECO:0007669"/>
    <property type="project" value="InterPro"/>
</dbReference>
<dbReference type="PANTHER" id="PTHR23322:SF93">
    <property type="entry name" value="UBX DOMAIN-CONTAINING PROTEIN 8"/>
    <property type="match status" value="1"/>
</dbReference>
<accession>A0A8C4S4W5</accession>
<feature type="domain" description="UBX" evidence="2">
    <location>
        <begin position="197"/>
        <end position="273"/>
    </location>
</feature>
<evidence type="ECO:0000259" key="2">
    <source>
        <dbReference type="PROSITE" id="PS50033"/>
    </source>
</evidence>
<keyword evidence="1" id="KW-0812">Transmembrane</keyword>
<proteinExistence type="predicted"/>
<evidence type="ECO:0000256" key="1">
    <source>
        <dbReference type="SAM" id="Phobius"/>
    </source>
</evidence>
<dbReference type="SUPFAM" id="SSF54236">
    <property type="entry name" value="Ubiquitin-like"/>
    <property type="match status" value="1"/>
</dbReference>
<dbReference type="PROSITE" id="PS50033">
    <property type="entry name" value="UBX"/>
    <property type="match status" value="1"/>
</dbReference>
<protein>
    <submittedName>
        <fullName evidence="3">UBX domain protein 8</fullName>
    </submittedName>
</protein>
<dbReference type="GO" id="GO:0043130">
    <property type="term" value="F:ubiquitin binding"/>
    <property type="evidence" value="ECO:0007669"/>
    <property type="project" value="TreeGrafter"/>
</dbReference>
<dbReference type="RefSeq" id="XP_028661227.1">
    <property type="nucleotide sequence ID" value="XM_028805394.2"/>
</dbReference>
<keyword evidence="1" id="KW-1133">Transmembrane helix</keyword>
<feature type="transmembrane region" description="Helical" evidence="1">
    <location>
        <begin position="30"/>
        <end position="51"/>
    </location>
</feature>
<name>A0A8C4S4W5_ERPCA</name>
<dbReference type="InterPro" id="IPR029071">
    <property type="entry name" value="Ubiquitin-like_domsf"/>
</dbReference>
<reference evidence="3" key="2">
    <citation type="submission" date="2025-08" db="UniProtKB">
        <authorList>
            <consortium name="Ensembl"/>
        </authorList>
    </citation>
    <scope>IDENTIFICATION</scope>
</reference>
<reference evidence="3" key="3">
    <citation type="submission" date="2025-09" db="UniProtKB">
        <authorList>
            <consortium name="Ensembl"/>
        </authorList>
    </citation>
    <scope>IDENTIFICATION</scope>
</reference>
<dbReference type="Proteomes" id="UP000694620">
    <property type="component" value="Chromosome 7"/>
</dbReference>
<gene>
    <name evidence="3" type="primary">UBXN8</name>
    <name evidence="3" type="synonym">ubxn8</name>
</gene>
<dbReference type="InterPro" id="IPR001012">
    <property type="entry name" value="UBX_dom"/>
</dbReference>
<keyword evidence="1" id="KW-0472">Membrane</keyword>
<sequence length="278" mass="32030">MVSSRIVLAFAFVSIFFIGLTTWKSSNIGIRGLLLLFGRALLFLGFVTWLVSTVIPRIKSVVWTPPKHFPEDIVPDAEVERKLQLARKEKQEEYRTRVAAYQENVLHPREEIKLRKKEEKFYQMTGEKWKLSHGYVLGVDENSEHISSQEPEVAFESPNVEARCRRKLPESITQLPPSPKPITSKKIVILPEEPPFDMEGVFTIALRSPSGRIFKRRFIDSQSTQVLMDWILKLGYHPAIYTIYTTYPRRPLEATQETTLGDIGLVKDMVLIIDEKDT</sequence>
<dbReference type="GeneTree" id="ENSGT00390000018326"/>
<evidence type="ECO:0000313" key="3">
    <source>
        <dbReference type="Ensembl" id="ENSECRP00000011353.1"/>
    </source>
</evidence>
<dbReference type="AlphaFoldDB" id="A0A8C4S4W5"/>
<dbReference type="Gene3D" id="3.10.20.90">
    <property type="entry name" value="Phosphatidylinositol 3-kinase Catalytic Subunit, Chain A, domain 1"/>
    <property type="match status" value="1"/>
</dbReference>
<dbReference type="InterPro" id="IPR017247">
    <property type="entry name" value="UBXN8"/>
</dbReference>
<feature type="transmembrane region" description="Helical" evidence="1">
    <location>
        <begin position="6"/>
        <end position="23"/>
    </location>
</feature>
<evidence type="ECO:0000313" key="4">
    <source>
        <dbReference type="Proteomes" id="UP000694620"/>
    </source>
</evidence>
<reference evidence="3" key="1">
    <citation type="submission" date="2021-06" db="EMBL/GenBank/DDBJ databases">
        <authorList>
            <consortium name="Wellcome Sanger Institute Data Sharing"/>
        </authorList>
    </citation>
    <scope>NUCLEOTIDE SEQUENCE [LARGE SCALE GENOMIC DNA]</scope>
</reference>
<dbReference type="Ensembl" id="ENSECRT00000011540.1">
    <property type="protein sequence ID" value="ENSECRP00000011353.1"/>
    <property type="gene ID" value="ENSECRG00000007565.1"/>
</dbReference>
<dbReference type="GeneID" id="114654689"/>
<dbReference type="Pfam" id="PF00789">
    <property type="entry name" value="UBX"/>
    <property type="match status" value="1"/>
</dbReference>
<keyword evidence="4" id="KW-1185">Reference proteome</keyword>